<evidence type="ECO:0000313" key="6">
    <source>
        <dbReference type="EMBL" id="KEZ45672.1"/>
    </source>
</evidence>
<dbReference type="GO" id="GO:0032259">
    <property type="term" value="P:methylation"/>
    <property type="evidence" value="ECO:0007669"/>
    <property type="project" value="UniProtKB-KW"/>
</dbReference>
<feature type="domain" description="O-methyltransferase C-terminal" evidence="5">
    <location>
        <begin position="240"/>
        <end position="384"/>
    </location>
</feature>
<evidence type="ECO:0000259" key="5">
    <source>
        <dbReference type="Pfam" id="PF00891"/>
    </source>
</evidence>
<evidence type="ECO:0000256" key="2">
    <source>
        <dbReference type="ARBA" id="ARBA00022679"/>
    </source>
</evidence>
<dbReference type="Proteomes" id="UP000028545">
    <property type="component" value="Unassembled WGS sequence"/>
</dbReference>
<dbReference type="PROSITE" id="PS51683">
    <property type="entry name" value="SAM_OMT_II"/>
    <property type="match status" value="1"/>
</dbReference>
<dbReference type="OMA" id="LIYWIRR"/>
<dbReference type="Gene3D" id="1.10.10.10">
    <property type="entry name" value="Winged helix-like DNA-binding domain superfamily/Winged helix DNA-binding domain"/>
    <property type="match status" value="1"/>
</dbReference>
<dbReference type="InterPro" id="IPR001077">
    <property type="entry name" value="COMT_C"/>
</dbReference>
<dbReference type="SUPFAM" id="SSF46785">
    <property type="entry name" value="Winged helix' DNA-binding domain"/>
    <property type="match status" value="1"/>
</dbReference>
<keyword evidence="7" id="KW-1185">Reference proteome</keyword>
<dbReference type="AlphaFoldDB" id="A0A084GEB0"/>
<comment type="caution">
    <text evidence="6">The sequence shown here is derived from an EMBL/GenBank/DDBJ whole genome shotgun (WGS) entry which is preliminary data.</text>
</comment>
<dbReference type="InterPro" id="IPR036388">
    <property type="entry name" value="WH-like_DNA-bd_sf"/>
</dbReference>
<dbReference type="Pfam" id="PF00891">
    <property type="entry name" value="Methyltransf_2"/>
    <property type="match status" value="1"/>
</dbReference>
<keyword evidence="1" id="KW-0489">Methyltransferase</keyword>
<dbReference type="OrthoDB" id="1535081at2759"/>
<name>A0A084GEB0_PSEDA</name>
<dbReference type="RefSeq" id="XP_016645471.1">
    <property type="nucleotide sequence ID" value="XM_016784714.1"/>
</dbReference>
<dbReference type="VEuPathDB" id="FungiDB:SAPIO_CDS1442"/>
<dbReference type="EMBL" id="JOWA01000066">
    <property type="protein sequence ID" value="KEZ45672.1"/>
    <property type="molecule type" value="Genomic_DNA"/>
</dbReference>
<sequence>MASPLADTLDTLSQKLANAAEGIRSGNLSLETDIFQRMDLIKAGTDLIDAASVPKDKLLLWLPQFAHITAVRLFIKWKAFEKIPAEDGAAISYTELAAKLDADVSLITRLGRALVANGSLKQIGNDSISHTEFSKILTTPNPLWAMVQLGFDDQLAAYVAMPKYFDRFGLATEPKDRLQTILAFAEDRLGSTVWEINRSSEERLKVSTLAMAAIEDFMPPLGVYDLSWAVEEVSKSESRALVVDVGGGRGQALKGILKVTPGLPRHRCVLEDLPEVVEANRKDDSELADVKMVGMDFHKEQPIKGALVYYMRRCLHDYSDEECVGILQQISGAMESDSRLLIVETLLANPPTSFQAAMDLMMMTISGKERTLENWKDVTGRAGLKITKVCQIPGGSAVIECALA</sequence>
<dbReference type="KEGG" id="sapo:SAPIO_CDS1442"/>
<gene>
    <name evidence="6" type="ORF">SAPIO_CDS1442</name>
</gene>
<evidence type="ECO:0000256" key="3">
    <source>
        <dbReference type="ARBA" id="ARBA00022691"/>
    </source>
</evidence>
<keyword evidence="3" id="KW-0949">S-adenosyl-L-methionine</keyword>
<dbReference type="PANTHER" id="PTHR43712">
    <property type="entry name" value="PUTATIVE (AFU_ORTHOLOGUE AFUA_4G14580)-RELATED"/>
    <property type="match status" value="1"/>
</dbReference>
<dbReference type="InterPro" id="IPR016461">
    <property type="entry name" value="COMT-like"/>
</dbReference>
<dbReference type="InterPro" id="IPR036390">
    <property type="entry name" value="WH_DNA-bd_sf"/>
</dbReference>
<reference evidence="6 7" key="1">
    <citation type="journal article" date="2014" name="Genome Announc.">
        <title>Draft genome sequence of the pathogenic fungus Scedosporium apiospermum.</title>
        <authorList>
            <person name="Vandeputte P."/>
            <person name="Ghamrawi S."/>
            <person name="Rechenmann M."/>
            <person name="Iltis A."/>
            <person name="Giraud S."/>
            <person name="Fleury M."/>
            <person name="Thornton C."/>
            <person name="Delhaes L."/>
            <person name="Meyer W."/>
            <person name="Papon N."/>
            <person name="Bouchara J.P."/>
        </authorList>
    </citation>
    <scope>NUCLEOTIDE SEQUENCE [LARGE SCALE GENOMIC DNA]</scope>
    <source>
        <strain evidence="6 7">IHEM 14462</strain>
    </source>
</reference>
<dbReference type="PIRSF" id="PIRSF005739">
    <property type="entry name" value="O-mtase"/>
    <property type="match status" value="1"/>
</dbReference>
<feature type="active site" description="Proton acceptor" evidence="4">
    <location>
        <position position="316"/>
    </location>
</feature>
<accession>A0A084GEB0</accession>
<dbReference type="GeneID" id="27720514"/>
<proteinExistence type="predicted"/>
<protein>
    <recommendedName>
        <fullName evidence="5">O-methyltransferase C-terminal domain-containing protein</fullName>
    </recommendedName>
</protein>
<dbReference type="PANTHER" id="PTHR43712:SF2">
    <property type="entry name" value="O-METHYLTRANSFERASE CICE"/>
    <property type="match status" value="1"/>
</dbReference>
<keyword evidence="2" id="KW-0808">Transferase</keyword>
<dbReference type="GO" id="GO:0008171">
    <property type="term" value="F:O-methyltransferase activity"/>
    <property type="evidence" value="ECO:0007669"/>
    <property type="project" value="InterPro"/>
</dbReference>
<organism evidence="6 7">
    <name type="scientific">Pseudallescheria apiosperma</name>
    <name type="common">Scedosporium apiospermum</name>
    <dbReference type="NCBI Taxonomy" id="563466"/>
    <lineage>
        <taxon>Eukaryota</taxon>
        <taxon>Fungi</taxon>
        <taxon>Dikarya</taxon>
        <taxon>Ascomycota</taxon>
        <taxon>Pezizomycotina</taxon>
        <taxon>Sordariomycetes</taxon>
        <taxon>Hypocreomycetidae</taxon>
        <taxon>Microascales</taxon>
        <taxon>Microascaceae</taxon>
        <taxon>Scedosporium</taxon>
    </lineage>
</organism>
<dbReference type="InterPro" id="IPR029063">
    <property type="entry name" value="SAM-dependent_MTases_sf"/>
</dbReference>
<evidence type="ECO:0000256" key="1">
    <source>
        <dbReference type="ARBA" id="ARBA00022603"/>
    </source>
</evidence>
<dbReference type="SUPFAM" id="SSF53335">
    <property type="entry name" value="S-adenosyl-L-methionine-dependent methyltransferases"/>
    <property type="match status" value="1"/>
</dbReference>
<dbReference type="Gene3D" id="3.40.50.150">
    <property type="entry name" value="Vaccinia Virus protein VP39"/>
    <property type="match status" value="1"/>
</dbReference>
<dbReference type="HOGENOM" id="CLU_005533_5_2_1"/>
<evidence type="ECO:0000256" key="4">
    <source>
        <dbReference type="PIRSR" id="PIRSR005739-1"/>
    </source>
</evidence>
<evidence type="ECO:0000313" key="7">
    <source>
        <dbReference type="Proteomes" id="UP000028545"/>
    </source>
</evidence>